<dbReference type="Proteomes" id="UP000266841">
    <property type="component" value="Unassembled WGS sequence"/>
</dbReference>
<evidence type="ECO:0000256" key="1">
    <source>
        <dbReference type="SAM" id="MobiDB-lite"/>
    </source>
</evidence>
<gene>
    <name evidence="2" type="ORF">THAOC_29556</name>
</gene>
<feature type="region of interest" description="Disordered" evidence="1">
    <location>
        <begin position="1"/>
        <end position="22"/>
    </location>
</feature>
<reference evidence="2 3" key="1">
    <citation type="journal article" date="2012" name="Genome Biol.">
        <title>Genome and low-iron response of an oceanic diatom adapted to chronic iron limitation.</title>
        <authorList>
            <person name="Lommer M."/>
            <person name="Specht M."/>
            <person name="Roy A.S."/>
            <person name="Kraemer L."/>
            <person name="Andreson R."/>
            <person name="Gutowska M.A."/>
            <person name="Wolf J."/>
            <person name="Bergner S.V."/>
            <person name="Schilhabel M.B."/>
            <person name="Klostermeier U.C."/>
            <person name="Beiko R.G."/>
            <person name="Rosenstiel P."/>
            <person name="Hippler M."/>
            <person name="Laroche J."/>
        </authorList>
    </citation>
    <scope>NUCLEOTIDE SEQUENCE [LARGE SCALE GENOMIC DNA]</scope>
    <source>
        <strain evidence="2 3">CCMP1005</strain>
    </source>
</reference>
<name>K0RDL2_THAOC</name>
<organism evidence="2 3">
    <name type="scientific">Thalassiosira oceanica</name>
    <name type="common">Marine diatom</name>
    <dbReference type="NCBI Taxonomy" id="159749"/>
    <lineage>
        <taxon>Eukaryota</taxon>
        <taxon>Sar</taxon>
        <taxon>Stramenopiles</taxon>
        <taxon>Ochrophyta</taxon>
        <taxon>Bacillariophyta</taxon>
        <taxon>Coscinodiscophyceae</taxon>
        <taxon>Thalassiosirophycidae</taxon>
        <taxon>Thalassiosirales</taxon>
        <taxon>Thalassiosiraceae</taxon>
        <taxon>Thalassiosira</taxon>
    </lineage>
</organism>
<sequence length="121" mass="12921">FGSIGSSVGIVASPSSSSRANSMLQIETTSRRVQLPAADEGQERLAAHERRGQRTKVLPVVTGAAATLVFNVDTIFYDRFLSLINDNGANANGARTARHARLPTARRGRAARSGIGFARRN</sequence>
<keyword evidence="3" id="KW-1185">Reference proteome</keyword>
<dbReference type="EMBL" id="AGNL01041902">
    <property type="protein sequence ID" value="EJK51285.1"/>
    <property type="molecule type" value="Genomic_DNA"/>
</dbReference>
<comment type="caution">
    <text evidence="2">The sequence shown here is derived from an EMBL/GenBank/DDBJ whole genome shotgun (WGS) entry which is preliminary data.</text>
</comment>
<dbReference type="AlphaFoldDB" id="K0RDL2"/>
<accession>K0RDL2</accession>
<feature type="non-terminal residue" evidence="2">
    <location>
        <position position="1"/>
    </location>
</feature>
<evidence type="ECO:0000313" key="3">
    <source>
        <dbReference type="Proteomes" id="UP000266841"/>
    </source>
</evidence>
<evidence type="ECO:0000313" key="2">
    <source>
        <dbReference type="EMBL" id="EJK51285.1"/>
    </source>
</evidence>
<protein>
    <submittedName>
        <fullName evidence="2">Uncharacterized protein</fullName>
    </submittedName>
</protein>
<proteinExistence type="predicted"/>